<organism evidence="2">
    <name type="scientific">Anguilla anguilla</name>
    <name type="common">European freshwater eel</name>
    <name type="synonym">Muraena anguilla</name>
    <dbReference type="NCBI Taxonomy" id="7936"/>
    <lineage>
        <taxon>Eukaryota</taxon>
        <taxon>Metazoa</taxon>
        <taxon>Chordata</taxon>
        <taxon>Craniata</taxon>
        <taxon>Vertebrata</taxon>
        <taxon>Euteleostomi</taxon>
        <taxon>Actinopterygii</taxon>
        <taxon>Neopterygii</taxon>
        <taxon>Teleostei</taxon>
        <taxon>Anguilliformes</taxon>
        <taxon>Anguillidae</taxon>
        <taxon>Anguilla</taxon>
    </lineage>
</organism>
<dbReference type="EMBL" id="GBXM01025149">
    <property type="protein sequence ID" value="JAH83428.1"/>
    <property type="molecule type" value="Transcribed_RNA"/>
</dbReference>
<proteinExistence type="predicted"/>
<feature type="transmembrane region" description="Helical" evidence="1">
    <location>
        <begin position="31"/>
        <end position="51"/>
    </location>
</feature>
<accession>A0A0E9W1R8</accession>
<evidence type="ECO:0000256" key="1">
    <source>
        <dbReference type="SAM" id="Phobius"/>
    </source>
</evidence>
<protein>
    <submittedName>
        <fullName evidence="2">Uncharacterized protein</fullName>
    </submittedName>
</protein>
<reference evidence="2" key="2">
    <citation type="journal article" date="2015" name="Fish Shellfish Immunol.">
        <title>Early steps in the European eel (Anguilla anguilla)-Vibrio vulnificus interaction in the gills: Role of the RtxA13 toxin.</title>
        <authorList>
            <person name="Callol A."/>
            <person name="Pajuelo D."/>
            <person name="Ebbesson L."/>
            <person name="Teles M."/>
            <person name="MacKenzie S."/>
            <person name="Amaro C."/>
        </authorList>
    </citation>
    <scope>NUCLEOTIDE SEQUENCE</scope>
</reference>
<sequence length="61" mass="6881">MEGPRKWSKVWAEEGTEAQEEEMSCFARTQLLLCFLSVGWSYANLILWGSLNSLIGVCVVI</sequence>
<reference evidence="2" key="1">
    <citation type="submission" date="2014-11" db="EMBL/GenBank/DDBJ databases">
        <authorList>
            <person name="Amaro Gonzalez C."/>
        </authorList>
    </citation>
    <scope>NUCLEOTIDE SEQUENCE</scope>
</reference>
<dbReference type="AlphaFoldDB" id="A0A0E9W1R8"/>
<name>A0A0E9W1R8_ANGAN</name>
<keyword evidence="1" id="KW-0812">Transmembrane</keyword>
<keyword evidence="1" id="KW-1133">Transmembrane helix</keyword>
<evidence type="ECO:0000313" key="2">
    <source>
        <dbReference type="EMBL" id="JAH83428.1"/>
    </source>
</evidence>
<keyword evidence="1" id="KW-0472">Membrane</keyword>